<dbReference type="InterPro" id="IPR002878">
    <property type="entry name" value="ChsH2_C"/>
</dbReference>
<protein>
    <submittedName>
        <fullName evidence="3">OB-fold domain-containing protein</fullName>
    </submittedName>
</protein>
<dbReference type="PANTHER" id="PTHR34075">
    <property type="entry name" value="BLR3430 PROTEIN"/>
    <property type="match status" value="1"/>
</dbReference>
<dbReference type="Proteomes" id="UP001233673">
    <property type="component" value="Unassembled WGS sequence"/>
</dbReference>
<name>A0ABT9IEA8_9ACTN</name>
<accession>A0ABT9IEA8</accession>
<dbReference type="PANTHER" id="PTHR34075:SF5">
    <property type="entry name" value="BLR3430 PROTEIN"/>
    <property type="match status" value="1"/>
</dbReference>
<organism evidence="3 4">
    <name type="scientific">Blastococcus carthaginiensis</name>
    <dbReference type="NCBI Taxonomy" id="3050034"/>
    <lineage>
        <taxon>Bacteria</taxon>
        <taxon>Bacillati</taxon>
        <taxon>Actinomycetota</taxon>
        <taxon>Actinomycetes</taxon>
        <taxon>Geodermatophilales</taxon>
        <taxon>Geodermatophilaceae</taxon>
        <taxon>Blastococcus</taxon>
    </lineage>
</organism>
<reference evidence="4" key="1">
    <citation type="submission" date="2023-05" db="EMBL/GenBank/DDBJ databases">
        <title>Draft genome of Pseudofrankia sp. BMG5.37.</title>
        <authorList>
            <person name="Gtari M."/>
            <person name="Ghodhbane F."/>
            <person name="Sbissi I."/>
        </authorList>
    </citation>
    <scope>NUCLEOTIDE SEQUENCE [LARGE SCALE GENOMIC DNA]</scope>
    <source>
        <strain evidence="4">BMG 814</strain>
    </source>
</reference>
<evidence type="ECO:0000313" key="4">
    <source>
        <dbReference type="Proteomes" id="UP001233673"/>
    </source>
</evidence>
<dbReference type="EMBL" id="JASNFN010000018">
    <property type="protein sequence ID" value="MDP5183888.1"/>
    <property type="molecule type" value="Genomic_DNA"/>
</dbReference>
<dbReference type="InterPro" id="IPR052513">
    <property type="entry name" value="Thioester_dehydratase-like"/>
</dbReference>
<evidence type="ECO:0000313" key="3">
    <source>
        <dbReference type="EMBL" id="MDP5183888.1"/>
    </source>
</evidence>
<dbReference type="InterPro" id="IPR012340">
    <property type="entry name" value="NA-bd_OB-fold"/>
</dbReference>
<dbReference type="SUPFAM" id="SSF50249">
    <property type="entry name" value="Nucleic acid-binding proteins"/>
    <property type="match status" value="1"/>
</dbReference>
<evidence type="ECO:0000259" key="1">
    <source>
        <dbReference type="Pfam" id="PF01796"/>
    </source>
</evidence>
<evidence type="ECO:0000259" key="2">
    <source>
        <dbReference type="Pfam" id="PF12172"/>
    </source>
</evidence>
<comment type="caution">
    <text evidence="3">The sequence shown here is derived from an EMBL/GenBank/DDBJ whole genome shotgun (WGS) entry which is preliminary data.</text>
</comment>
<dbReference type="RefSeq" id="WP_306000496.1">
    <property type="nucleotide sequence ID" value="NZ_JASNFN010000018.1"/>
</dbReference>
<sequence length="133" mass="14198">MPDDLDDEAGVLTPDTAPDTVFERFLDEGALAFQRCTACAHAVFPPRVLCPACGDPRLEWQRSDGEGVVYSITTLAPRGQEPYAVALVDVAEGFRLMTNVVADGDVAIGDPVRADFSAGVTPAGPFFVPEEQK</sequence>
<feature type="domain" description="ChsH2 C-terminal OB-fold" evidence="1">
    <location>
        <begin position="60"/>
        <end position="116"/>
    </location>
</feature>
<dbReference type="Pfam" id="PF12172">
    <property type="entry name" value="zf-ChsH2"/>
    <property type="match status" value="1"/>
</dbReference>
<keyword evidence="4" id="KW-1185">Reference proteome</keyword>
<dbReference type="Pfam" id="PF01796">
    <property type="entry name" value="OB_ChsH2_C"/>
    <property type="match status" value="1"/>
</dbReference>
<gene>
    <name evidence="3" type="ORF">QOZ88_14715</name>
</gene>
<dbReference type="Gene3D" id="6.10.30.10">
    <property type="match status" value="1"/>
</dbReference>
<dbReference type="InterPro" id="IPR022002">
    <property type="entry name" value="ChsH2_Znr"/>
</dbReference>
<feature type="domain" description="ChsH2 rubredoxin-like zinc ribbon" evidence="2">
    <location>
        <begin position="26"/>
        <end position="59"/>
    </location>
</feature>
<proteinExistence type="predicted"/>